<dbReference type="GO" id="GO:0043190">
    <property type="term" value="C:ATP-binding cassette (ABC) transporter complex"/>
    <property type="evidence" value="ECO:0007669"/>
    <property type="project" value="InterPro"/>
</dbReference>
<keyword evidence="6 9" id="KW-0812">Transmembrane</keyword>
<keyword evidence="7 9" id="KW-1133">Transmembrane helix</keyword>
<dbReference type="PANTHER" id="PTHR30133">
    <property type="entry name" value="CATIONIC AMINO ACID TRANSPORTER, MEMBRANE COMPONENT"/>
    <property type="match status" value="1"/>
</dbReference>
<evidence type="ECO:0000256" key="5">
    <source>
        <dbReference type="ARBA" id="ARBA00022519"/>
    </source>
</evidence>
<evidence type="ECO:0000256" key="4">
    <source>
        <dbReference type="ARBA" id="ARBA00022475"/>
    </source>
</evidence>
<feature type="transmembrane region" description="Helical" evidence="9">
    <location>
        <begin position="20"/>
        <end position="49"/>
    </location>
</feature>
<evidence type="ECO:0000313" key="11">
    <source>
        <dbReference type="EMBL" id="GGK43790.1"/>
    </source>
</evidence>
<feature type="transmembrane region" description="Helical" evidence="9">
    <location>
        <begin position="204"/>
        <end position="225"/>
    </location>
</feature>
<dbReference type="InterPro" id="IPR010065">
    <property type="entry name" value="AA_ABC_transptr_permease_3TM"/>
</dbReference>
<dbReference type="InterPro" id="IPR000515">
    <property type="entry name" value="MetI-like"/>
</dbReference>
<protein>
    <submittedName>
        <fullName evidence="11">Nopaline transport system permease protein NocQ</fullName>
    </submittedName>
</protein>
<evidence type="ECO:0000259" key="10">
    <source>
        <dbReference type="PROSITE" id="PS50928"/>
    </source>
</evidence>
<evidence type="ECO:0000256" key="3">
    <source>
        <dbReference type="ARBA" id="ARBA00022448"/>
    </source>
</evidence>
<comment type="caution">
    <text evidence="11">The sequence shown here is derived from an EMBL/GenBank/DDBJ whole genome shotgun (WGS) entry which is preliminary data.</text>
</comment>
<dbReference type="Pfam" id="PF00528">
    <property type="entry name" value="BPD_transp_1"/>
    <property type="match status" value="1"/>
</dbReference>
<reference evidence="11 12" key="1">
    <citation type="journal article" date="2014" name="Int. J. Syst. Evol. Microbiol.">
        <title>Complete genome sequence of Corynebacterium casei LMG S-19264T (=DSM 44701T), isolated from a smear-ripened cheese.</title>
        <authorList>
            <consortium name="US DOE Joint Genome Institute (JGI-PGF)"/>
            <person name="Walter F."/>
            <person name="Albersmeier A."/>
            <person name="Kalinowski J."/>
            <person name="Ruckert C."/>
        </authorList>
    </citation>
    <scope>NUCLEOTIDE SEQUENCE [LARGE SCALE GENOMIC DNA]</scope>
    <source>
        <strain evidence="11 12">CGMCC 1.9161</strain>
    </source>
</reference>
<feature type="transmembrane region" description="Helical" evidence="9">
    <location>
        <begin position="100"/>
        <end position="120"/>
    </location>
</feature>
<gene>
    <name evidence="11" type="primary">nocQ</name>
    <name evidence="11" type="ORF">GCM10011322_33540</name>
</gene>
<comment type="similarity">
    <text evidence="2">Belongs to the binding-protein-dependent transport system permease family. HisMQ subfamily.</text>
</comment>
<dbReference type="EMBL" id="BMMF01000010">
    <property type="protein sequence ID" value="GGK43790.1"/>
    <property type="molecule type" value="Genomic_DNA"/>
</dbReference>
<keyword evidence="5" id="KW-0997">Cell inner membrane</keyword>
<feature type="transmembrane region" description="Helical" evidence="9">
    <location>
        <begin position="70"/>
        <end position="88"/>
    </location>
</feature>
<dbReference type="RefSeq" id="WP_188914404.1">
    <property type="nucleotide sequence ID" value="NZ_BMMF01000010.1"/>
</dbReference>
<keyword evidence="4" id="KW-1003">Cell membrane</keyword>
<keyword evidence="12" id="KW-1185">Reference proteome</keyword>
<dbReference type="SUPFAM" id="SSF161098">
    <property type="entry name" value="MetI-like"/>
    <property type="match status" value="1"/>
</dbReference>
<evidence type="ECO:0000256" key="6">
    <source>
        <dbReference type="ARBA" id="ARBA00022692"/>
    </source>
</evidence>
<dbReference type="InterPro" id="IPR035906">
    <property type="entry name" value="MetI-like_sf"/>
</dbReference>
<sequence>MTPIGFFEIIGFGERGWGAALLLAAGVTLAVAICGFLVGSVLGSLAAAAKLSRNRIAAAIGDFYTTVLRGIPDLLVIYLFYFGGSLALTNVGRMLGYDGFIGLPVFVTGALAIGVVNGAYQAEVFRGAYLSLSKGELEAAKSVGMSRALMFRRIVVPQVLRYAIPGLGNVWQLALKESALISVIGLVELLRQAQIGAGSTRQPFYFFLAAAILYLALTTISTIAFQKAEERSMRGVRRAG</sequence>
<evidence type="ECO:0000256" key="2">
    <source>
        <dbReference type="ARBA" id="ARBA00010072"/>
    </source>
</evidence>
<dbReference type="NCBIfam" id="TIGR01726">
    <property type="entry name" value="HEQRo_perm_3TM"/>
    <property type="match status" value="1"/>
</dbReference>
<dbReference type="GO" id="GO:0022857">
    <property type="term" value="F:transmembrane transporter activity"/>
    <property type="evidence" value="ECO:0007669"/>
    <property type="project" value="InterPro"/>
</dbReference>
<proteinExistence type="inferred from homology"/>
<evidence type="ECO:0000256" key="1">
    <source>
        <dbReference type="ARBA" id="ARBA00004429"/>
    </source>
</evidence>
<organism evidence="11 12">
    <name type="scientific">Salinarimonas ramus</name>
    <dbReference type="NCBI Taxonomy" id="690164"/>
    <lineage>
        <taxon>Bacteria</taxon>
        <taxon>Pseudomonadati</taxon>
        <taxon>Pseudomonadota</taxon>
        <taxon>Alphaproteobacteria</taxon>
        <taxon>Hyphomicrobiales</taxon>
        <taxon>Salinarimonadaceae</taxon>
        <taxon>Salinarimonas</taxon>
    </lineage>
</organism>
<dbReference type="InterPro" id="IPR051613">
    <property type="entry name" value="ABC_transp_permease_HisMQ"/>
</dbReference>
<dbReference type="CDD" id="cd06261">
    <property type="entry name" value="TM_PBP2"/>
    <property type="match status" value="1"/>
</dbReference>
<keyword evidence="3 9" id="KW-0813">Transport</keyword>
<keyword evidence="8 9" id="KW-0472">Membrane</keyword>
<feature type="domain" description="ABC transmembrane type-1" evidence="10">
    <location>
        <begin position="25"/>
        <end position="225"/>
    </location>
</feature>
<evidence type="ECO:0000256" key="8">
    <source>
        <dbReference type="ARBA" id="ARBA00023136"/>
    </source>
</evidence>
<dbReference type="Gene3D" id="1.10.3720.10">
    <property type="entry name" value="MetI-like"/>
    <property type="match status" value="1"/>
</dbReference>
<evidence type="ECO:0000313" key="12">
    <source>
        <dbReference type="Proteomes" id="UP000600449"/>
    </source>
</evidence>
<evidence type="ECO:0000256" key="7">
    <source>
        <dbReference type="ARBA" id="ARBA00022989"/>
    </source>
</evidence>
<comment type="subcellular location">
    <subcellularLocation>
        <location evidence="1">Cell inner membrane</location>
        <topology evidence="1">Multi-pass membrane protein</topology>
    </subcellularLocation>
    <subcellularLocation>
        <location evidence="9">Cell membrane</location>
        <topology evidence="9">Multi-pass membrane protein</topology>
    </subcellularLocation>
</comment>
<dbReference type="AlphaFoldDB" id="A0A917QC43"/>
<accession>A0A917QC43</accession>
<evidence type="ECO:0000256" key="9">
    <source>
        <dbReference type="RuleBase" id="RU363032"/>
    </source>
</evidence>
<dbReference type="PROSITE" id="PS50928">
    <property type="entry name" value="ABC_TM1"/>
    <property type="match status" value="1"/>
</dbReference>
<dbReference type="Proteomes" id="UP000600449">
    <property type="component" value="Unassembled WGS sequence"/>
</dbReference>
<name>A0A917QC43_9HYPH</name>